<dbReference type="InParanoid" id="A0A2K1QQA5"/>
<evidence type="ECO:0000259" key="8">
    <source>
        <dbReference type="PROSITE" id="PS50071"/>
    </source>
</evidence>
<keyword evidence="10" id="KW-1185">Reference proteome</keyword>
<feature type="compositionally biased region" description="Polar residues" evidence="7">
    <location>
        <begin position="13"/>
        <end position="34"/>
    </location>
</feature>
<feature type="compositionally biased region" description="Low complexity" evidence="7">
    <location>
        <begin position="347"/>
        <end position="357"/>
    </location>
</feature>
<feature type="domain" description="Homeobox" evidence="8">
    <location>
        <begin position="162"/>
        <end position="223"/>
    </location>
</feature>
<feature type="region of interest" description="Disordered" evidence="7">
    <location>
        <begin position="1"/>
        <end position="155"/>
    </location>
</feature>
<dbReference type="Pfam" id="PF00046">
    <property type="entry name" value="Homeodomain"/>
    <property type="match status" value="1"/>
</dbReference>
<dbReference type="OrthoDB" id="6159439at2759"/>
<dbReference type="SMART" id="SM00389">
    <property type="entry name" value="HOX"/>
    <property type="match status" value="1"/>
</dbReference>
<dbReference type="GO" id="GO:0005634">
    <property type="term" value="C:nucleus"/>
    <property type="evidence" value="ECO:0007669"/>
    <property type="project" value="UniProtKB-SubCell"/>
</dbReference>
<feature type="DNA-binding region" description="Homeobox" evidence="5">
    <location>
        <begin position="164"/>
        <end position="224"/>
    </location>
</feature>
<name>A0A2K1QQA5_9PEZI</name>
<evidence type="ECO:0000313" key="9">
    <source>
        <dbReference type="EMBL" id="PNS17110.1"/>
    </source>
</evidence>
<feature type="compositionally biased region" description="Polar residues" evidence="7">
    <location>
        <begin position="41"/>
        <end position="52"/>
    </location>
</feature>
<evidence type="ECO:0000256" key="4">
    <source>
        <dbReference type="ARBA" id="ARBA00023242"/>
    </source>
</evidence>
<evidence type="ECO:0000256" key="5">
    <source>
        <dbReference type="PROSITE-ProRule" id="PRU00108"/>
    </source>
</evidence>
<dbReference type="GO" id="GO:0000981">
    <property type="term" value="F:DNA-binding transcription factor activity, RNA polymerase II-specific"/>
    <property type="evidence" value="ECO:0007669"/>
    <property type="project" value="TreeGrafter"/>
</dbReference>
<feature type="compositionally biased region" description="Polar residues" evidence="7">
    <location>
        <begin position="488"/>
        <end position="515"/>
    </location>
</feature>
<gene>
    <name evidence="9" type="ORF">CAC42_7164</name>
</gene>
<feature type="compositionally biased region" description="Polar residues" evidence="7">
    <location>
        <begin position="257"/>
        <end position="272"/>
    </location>
</feature>
<organism evidence="9 10">
    <name type="scientific">Sphaceloma murrayae</name>
    <dbReference type="NCBI Taxonomy" id="2082308"/>
    <lineage>
        <taxon>Eukaryota</taxon>
        <taxon>Fungi</taxon>
        <taxon>Dikarya</taxon>
        <taxon>Ascomycota</taxon>
        <taxon>Pezizomycotina</taxon>
        <taxon>Dothideomycetes</taxon>
        <taxon>Dothideomycetidae</taxon>
        <taxon>Myriangiales</taxon>
        <taxon>Elsinoaceae</taxon>
        <taxon>Sphaceloma</taxon>
    </lineage>
</organism>
<protein>
    <recommendedName>
        <fullName evidence="8">Homeobox domain-containing protein</fullName>
    </recommendedName>
</protein>
<feature type="region of interest" description="Disordered" evidence="7">
    <location>
        <begin position="255"/>
        <end position="277"/>
    </location>
</feature>
<sequence length="569" mass="61944">MSGQDQKPVDSLWNAQQPNQSGYLSSGPRTQAPNTLAFPSFYSSRESGQQGVHNLPNIHDVYGSLGNPSPTHTGSQSQSASGNEMDFSRKNTGSSAESLSSLHHRDSVVMPSGSSQHPSGQSVGYDESEDQEDDDEDGSDDLDDTKAEHGGKQLTAAEIRQQKRKMKRFRLTHSQTRFLMSEFARQAHPDAAHRERLAREIPGLSPRQVQVWFQNRRAKLKRLSAEDRERMMRSRAIPESYGMSAPLSQPYIPSPSAAGSTTPGMQQTSTMNRPGDMRPLSLDTLRRGNEHSYTSPTSVTPALGSLAFTPPQSASDVHSPIAGSNDMGGFGYGHRAIMEQRRPLLPPSHSSAPSFSSNYGSSLGRVPSYDRVRTSGGDSIGSPLRTSMSYDNFQGATNPSQQGQDVRENQQSAGQSVSHSRGNSQRDMPPPAGPFGLGFSFESMSSYQSSVQQQHPSTPTTSGPPQSAYRGIAPPPNTQGSYFPYGDYQNSGYSTPQLPQYQQPPFGGSYTSPLSANPFGQPVMQQQTYGEQQQQQQQQQQQGSQHDRVKEEHDTHHGGGGGVPISHPY</sequence>
<evidence type="ECO:0000313" key="10">
    <source>
        <dbReference type="Proteomes" id="UP000243797"/>
    </source>
</evidence>
<dbReference type="InterPro" id="IPR009057">
    <property type="entry name" value="Homeodomain-like_sf"/>
</dbReference>
<keyword evidence="2 5" id="KW-0238">DNA-binding</keyword>
<keyword evidence="4 5" id="KW-0539">Nucleus</keyword>
<feature type="compositionally biased region" description="Basic and acidic residues" evidence="7">
    <location>
        <begin position="545"/>
        <end position="557"/>
    </location>
</feature>
<evidence type="ECO:0000256" key="7">
    <source>
        <dbReference type="SAM" id="MobiDB-lite"/>
    </source>
</evidence>
<evidence type="ECO:0000256" key="6">
    <source>
        <dbReference type="RuleBase" id="RU000682"/>
    </source>
</evidence>
<feature type="compositionally biased region" description="Low complexity" evidence="7">
    <location>
        <begin position="111"/>
        <end position="122"/>
    </location>
</feature>
<feature type="compositionally biased region" description="Polar residues" evidence="7">
    <location>
        <begin position="66"/>
        <end position="82"/>
    </location>
</feature>
<dbReference type="PANTHER" id="PTHR24208:SF166">
    <property type="entry name" value="LIM HOMEOBOX TRANSCRIPTION FACTOR 1 ALPHA, ISOFORM B"/>
    <property type="match status" value="1"/>
</dbReference>
<comment type="subcellular location">
    <subcellularLocation>
        <location evidence="1 5 6">Nucleus</location>
    </subcellularLocation>
</comment>
<dbReference type="AlphaFoldDB" id="A0A2K1QQA5"/>
<dbReference type="Proteomes" id="UP000243797">
    <property type="component" value="Unassembled WGS sequence"/>
</dbReference>
<evidence type="ECO:0000256" key="2">
    <source>
        <dbReference type="ARBA" id="ARBA00023125"/>
    </source>
</evidence>
<feature type="compositionally biased region" description="Acidic residues" evidence="7">
    <location>
        <begin position="126"/>
        <end position="143"/>
    </location>
</feature>
<dbReference type="STRING" id="2082308.A0A2K1QQA5"/>
<dbReference type="SUPFAM" id="SSF46689">
    <property type="entry name" value="Homeodomain-like"/>
    <property type="match status" value="1"/>
</dbReference>
<evidence type="ECO:0000256" key="3">
    <source>
        <dbReference type="ARBA" id="ARBA00023155"/>
    </source>
</evidence>
<feature type="compositionally biased region" description="Polar residues" evidence="7">
    <location>
        <begin position="90"/>
        <end position="101"/>
    </location>
</feature>
<dbReference type="InterPro" id="IPR001356">
    <property type="entry name" value="HD"/>
</dbReference>
<evidence type="ECO:0000256" key="1">
    <source>
        <dbReference type="ARBA" id="ARBA00004123"/>
    </source>
</evidence>
<feature type="compositionally biased region" description="Polar residues" evidence="7">
    <location>
        <begin position="384"/>
        <end position="426"/>
    </location>
</feature>
<dbReference type="EMBL" id="NKHZ01000052">
    <property type="protein sequence ID" value="PNS17110.1"/>
    <property type="molecule type" value="Genomic_DNA"/>
</dbReference>
<keyword evidence="3 5" id="KW-0371">Homeobox</keyword>
<dbReference type="GO" id="GO:0000977">
    <property type="term" value="F:RNA polymerase II transcription regulatory region sequence-specific DNA binding"/>
    <property type="evidence" value="ECO:0007669"/>
    <property type="project" value="TreeGrafter"/>
</dbReference>
<proteinExistence type="predicted"/>
<dbReference type="Gene3D" id="1.10.10.60">
    <property type="entry name" value="Homeodomain-like"/>
    <property type="match status" value="1"/>
</dbReference>
<dbReference type="PANTHER" id="PTHR24208">
    <property type="entry name" value="LIM/HOMEOBOX PROTEIN LHX"/>
    <property type="match status" value="1"/>
</dbReference>
<feature type="region of interest" description="Disordered" evidence="7">
    <location>
        <begin position="344"/>
        <end position="569"/>
    </location>
</feature>
<feature type="compositionally biased region" description="Low complexity" evidence="7">
    <location>
        <begin position="525"/>
        <end position="544"/>
    </location>
</feature>
<feature type="compositionally biased region" description="Low complexity" evidence="7">
    <location>
        <begin position="440"/>
        <end position="467"/>
    </location>
</feature>
<reference evidence="9 10" key="1">
    <citation type="submission" date="2017-06" db="EMBL/GenBank/DDBJ databases">
        <title>Draft genome sequence of a variant of Elsinoe murrayae.</title>
        <authorList>
            <person name="Cheng Q."/>
        </authorList>
    </citation>
    <scope>NUCLEOTIDE SEQUENCE [LARGE SCALE GENOMIC DNA]</scope>
    <source>
        <strain evidence="9 10">CQ-2017a</strain>
    </source>
</reference>
<dbReference type="InterPro" id="IPR050453">
    <property type="entry name" value="LIM_Homeobox_TF"/>
</dbReference>
<comment type="caution">
    <text evidence="9">The sequence shown here is derived from an EMBL/GenBank/DDBJ whole genome shotgun (WGS) entry which is preliminary data.</text>
</comment>
<accession>A0A2K1QQA5</accession>
<dbReference type="PROSITE" id="PS50071">
    <property type="entry name" value="HOMEOBOX_2"/>
    <property type="match status" value="1"/>
</dbReference>
<dbReference type="CDD" id="cd00086">
    <property type="entry name" value="homeodomain"/>
    <property type="match status" value="1"/>
</dbReference>